<evidence type="ECO:0000313" key="13">
    <source>
        <dbReference type="EMBL" id="SIS49529.1"/>
    </source>
</evidence>
<feature type="transmembrane region" description="Helical" evidence="12">
    <location>
        <begin position="393"/>
        <end position="416"/>
    </location>
</feature>
<dbReference type="Pfam" id="PF02386">
    <property type="entry name" value="TrkH"/>
    <property type="match status" value="1"/>
</dbReference>
<dbReference type="OrthoDB" id="9810952at2"/>
<feature type="binding site" evidence="11">
    <location>
        <position position="432"/>
    </location>
    <ligand>
        <name>K(+)</name>
        <dbReference type="ChEBI" id="CHEBI:29103"/>
    </ligand>
</feature>
<feature type="binding site" evidence="11">
    <location>
        <position position="113"/>
    </location>
    <ligand>
        <name>K(+)</name>
        <dbReference type="ChEBI" id="CHEBI:29103"/>
    </ligand>
</feature>
<feature type="binding site" evidence="11">
    <location>
        <position position="315"/>
    </location>
    <ligand>
        <name>K(+)</name>
        <dbReference type="ChEBI" id="CHEBI:29103"/>
    </ligand>
</feature>
<evidence type="ECO:0000256" key="3">
    <source>
        <dbReference type="ARBA" id="ARBA00022475"/>
    </source>
</evidence>
<keyword evidence="6 10" id="KW-0630">Potassium</keyword>
<feature type="transmembrane region" description="Helical" evidence="12">
    <location>
        <begin position="7"/>
        <end position="28"/>
    </location>
</feature>
<evidence type="ECO:0000256" key="10">
    <source>
        <dbReference type="PIRNR" id="PIRNR006247"/>
    </source>
</evidence>
<feature type="transmembrane region" description="Helical" evidence="12">
    <location>
        <begin position="134"/>
        <end position="154"/>
    </location>
</feature>
<accession>A0A1N7JJN0</accession>
<dbReference type="PANTHER" id="PTHR32024:SF3">
    <property type="entry name" value="TRK SYSTEM POTASSIUM UPTAKE PROTEIN"/>
    <property type="match status" value="1"/>
</dbReference>
<dbReference type="RefSeq" id="WP_076362950.1">
    <property type="nucleotide sequence ID" value="NZ_FTOM01000001.1"/>
</dbReference>
<evidence type="ECO:0000256" key="2">
    <source>
        <dbReference type="ARBA" id="ARBA00022448"/>
    </source>
</evidence>
<evidence type="ECO:0000256" key="8">
    <source>
        <dbReference type="ARBA" id="ARBA00023065"/>
    </source>
</evidence>
<evidence type="ECO:0000256" key="11">
    <source>
        <dbReference type="PIRSR" id="PIRSR006247-1"/>
    </source>
</evidence>
<organism evidence="13 14">
    <name type="scientific">Phaeovulum vinaykumarii</name>
    <dbReference type="NCBI Taxonomy" id="407234"/>
    <lineage>
        <taxon>Bacteria</taxon>
        <taxon>Pseudomonadati</taxon>
        <taxon>Pseudomonadota</taxon>
        <taxon>Alphaproteobacteria</taxon>
        <taxon>Rhodobacterales</taxon>
        <taxon>Paracoccaceae</taxon>
        <taxon>Phaeovulum</taxon>
    </lineage>
</organism>
<comment type="subcellular location">
    <subcellularLocation>
        <location evidence="10">Cell inner membrane</location>
        <topology evidence="10">Multi-pass membrane protein</topology>
    </subcellularLocation>
    <subcellularLocation>
        <location evidence="1">Cell membrane</location>
        <topology evidence="1">Multi-pass membrane protein</topology>
    </subcellularLocation>
</comment>
<evidence type="ECO:0000256" key="1">
    <source>
        <dbReference type="ARBA" id="ARBA00004651"/>
    </source>
</evidence>
<evidence type="ECO:0000256" key="7">
    <source>
        <dbReference type="ARBA" id="ARBA00022989"/>
    </source>
</evidence>
<keyword evidence="10" id="KW-0997">Cell inner membrane</keyword>
<comment type="function">
    <text evidence="10">Low-affinity potassium transport system. Interacts with Trk system potassium uptake protein TrkA.</text>
</comment>
<feature type="binding site" evidence="11">
    <location>
        <position position="112"/>
    </location>
    <ligand>
        <name>K(+)</name>
        <dbReference type="ChEBI" id="CHEBI:29103"/>
    </ligand>
</feature>
<dbReference type="InterPro" id="IPR004772">
    <property type="entry name" value="TrkH"/>
</dbReference>
<feature type="transmembrane region" description="Helical" evidence="12">
    <location>
        <begin position="71"/>
        <end position="92"/>
    </location>
</feature>
<keyword evidence="5 12" id="KW-0812">Transmembrane</keyword>
<feature type="transmembrane region" description="Helical" evidence="12">
    <location>
        <begin position="185"/>
        <end position="209"/>
    </location>
</feature>
<dbReference type="AlphaFoldDB" id="A0A1N7JJN0"/>
<protein>
    <recommendedName>
        <fullName evidence="10">Trk system potassium uptake protein</fullName>
    </recommendedName>
</protein>
<feature type="transmembrane region" description="Helical" evidence="12">
    <location>
        <begin position="40"/>
        <end position="59"/>
    </location>
</feature>
<feature type="transmembrane region" description="Helical" evidence="12">
    <location>
        <begin position="328"/>
        <end position="353"/>
    </location>
</feature>
<dbReference type="PIRSF" id="PIRSF006247">
    <property type="entry name" value="TrkH"/>
    <property type="match status" value="1"/>
</dbReference>
<keyword evidence="7 12" id="KW-1133">Transmembrane helix</keyword>
<feature type="transmembrane region" description="Helical" evidence="12">
    <location>
        <begin position="455"/>
        <end position="476"/>
    </location>
</feature>
<dbReference type="InterPro" id="IPR003445">
    <property type="entry name" value="Cat_transpt"/>
</dbReference>
<evidence type="ECO:0000256" key="5">
    <source>
        <dbReference type="ARBA" id="ARBA00022692"/>
    </source>
</evidence>
<proteinExistence type="inferred from homology"/>
<evidence type="ECO:0000256" key="6">
    <source>
        <dbReference type="ARBA" id="ARBA00022958"/>
    </source>
</evidence>
<keyword evidence="3 10" id="KW-1003">Cell membrane</keyword>
<dbReference type="STRING" id="407234.SAMN05421795_10164"/>
<keyword evidence="11" id="KW-0479">Metal-binding</keyword>
<keyword evidence="8 10" id="KW-0406">Ion transport</keyword>
<keyword evidence="2 10" id="KW-0813">Transport</keyword>
<dbReference type="PANTHER" id="PTHR32024">
    <property type="entry name" value="TRK SYSTEM POTASSIUM UPTAKE PROTEIN TRKG-RELATED"/>
    <property type="match status" value="1"/>
</dbReference>
<dbReference type="GO" id="GO:0015379">
    <property type="term" value="F:potassium:chloride symporter activity"/>
    <property type="evidence" value="ECO:0007669"/>
    <property type="project" value="InterPro"/>
</dbReference>
<evidence type="ECO:0000313" key="14">
    <source>
        <dbReference type="Proteomes" id="UP000186098"/>
    </source>
</evidence>
<evidence type="ECO:0000256" key="12">
    <source>
        <dbReference type="SAM" id="Phobius"/>
    </source>
</evidence>
<feature type="binding site" evidence="11">
    <location>
        <position position="431"/>
    </location>
    <ligand>
        <name>K(+)</name>
        <dbReference type="ChEBI" id="CHEBI:29103"/>
    </ligand>
</feature>
<name>A0A1N7JJN0_9RHOB</name>
<feature type="transmembrane region" description="Helical" evidence="12">
    <location>
        <begin position="273"/>
        <end position="291"/>
    </location>
</feature>
<keyword evidence="14" id="KW-1185">Reference proteome</keyword>
<dbReference type="GO" id="GO:0005886">
    <property type="term" value="C:plasma membrane"/>
    <property type="evidence" value="ECO:0007669"/>
    <property type="project" value="UniProtKB-SubCell"/>
</dbReference>
<sequence length="482" mass="52040">MIDLRPIGYVTGLLVAVLGLAMAVPLALDYSDGSANWGAFLEAGFLTVSAGLMTALACQSGTPRPLTLRQSFLLTSLIWAALPFFGALPFIIGAPHASFTDAYFEAMSGLTTTGTTAFPDLDDLPRGVNLWRGILQWLGGLGIVIVAMVFLPVMKVGGMQFFKSEGFDTLGKVLPRALDISMAMIRIYVGLTIACMLAYLAVGMVPFDAVVHSLTTMSTGGFSSTDESFSIYSGAPEYVASVFMILAALPFIRFVQLTQGHGTPLWRDVQVRAFLRWLAYAIAAIVAYRMFRHEADFLPTLREVTFNVVSTFTGTGYASEDVTKWGHFSFVVLIITGLIGGCTGSTGCSIKVFRYLILFEAVKTQIRRLYAPHRVISVQLGGRPVDEEVVNSVIAFFSFFILGFGLLIVGLSLAGLSTQTALTGAWTAIANVGPAWGPEVAPSGAINQFPDSAKWMMTAGMFVGRLEMMTVLVLVLPRFWRG</sequence>
<evidence type="ECO:0000256" key="4">
    <source>
        <dbReference type="ARBA" id="ARBA00022538"/>
    </source>
</evidence>
<dbReference type="GO" id="GO:0046872">
    <property type="term" value="F:metal ion binding"/>
    <property type="evidence" value="ECO:0007669"/>
    <property type="project" value="UniProtKB-KW"/>
</dbReference>
<comment type="similarity">
    <text evidence="10">Belongs to the TrkH potassium transport family.</text>
</comment>
<gene>
    <name evidence="13" type="ORF">SAMN05421795_10164</name>
</gene>
<dbReference type="Proteomes" id="UP000186098">
    <property type="component" value="Unassembled WGS sequence"/>
</dbReference>
<keyword evidence="9 10" id="KW-0472">Membrane</keyword>
<evidence type="ECO:0000256" key="9">
    <source>
        <dbReference type="ARBA" id="ARBA00023136"/>
    </source>
</evidence>
<feature type="transmembrane region" description="Helical" evidence="12">
    <location>
        <begin position="229"/>
        <end position="252"/>
    </location>
</feature>
<reference evidence="14" key="1">
    <citation type="submission" date="2017-01" db="EMBL/GenBank/DDBJ databases">
        <authorList>
            <person name="Varghese N."/>
            <person name="Submissions S."/>
        </authorList>
    </citation>
    <scope>NUCLEOTIDE SEQUENCE [LARGE SCALE GENOMIC DNA]</scope>
    <source>
        <strain evidence="14">DSM 18714</strain>
    </source>
</reference>
<feature type="binding site" evidence="11">
    <location>
        <position position="220"/>
    </location>
    <ligand>
        <name>K(+)</name>
        <dbReference type="ChEBI" id="CHEBI:29103"/>
    </ligand>
</feature>
<dbReference type="EMBL" id="FTOM01000001">
    <property type="protein sequence ID" value="SIS49529.1"/>
    <property type="molecule type" value="Genomic_DNA"/>
</dbReference>
<keyword evidence="4 10" id="KW-0633">Potassium transport</keyword>